<dbReference type="AlphaFoldDB" id="A0A846MNV8"/>
<evidence type="ECO:0000313" key="1">
    <source>
        <dbReference type="EMBL" id="NIK73268.1"/>
    </source>
</evidence>
<dbReference type="Proteomes" id="UP000537126">
    <property type="component" value="Unassembled WGS sequence"/>
</dbReference>
<evidence type="ECO:0000313" key="2">
    <source>
        <dbReference type="Proteomes" id="UP000537126"/>
    </source>
</evidence>
<proteinExistence type="predicted"/>
<accession>A0A846MNV8</accession>
<keyword evidence="1" id="KW-0648">Protein biosynthesis</keyword>
<gene>
    <name evidence="1" type="ORF">FHS56_000754</name>
</gene>
<organism evidence="1 2">
    <name type="scientific">Thermonema lapsum</name>
    <dbReference type="NCBI Taxonomy" id="28195"/>
    <lineage>
        <taxon>Bacteria</taxon>
        <taxon>Pseudomonadati</taxon>
        <taxon>Bacteroidota</taxon>
        <taxon>Cytophagia</taxon>
        <taxon>Cytophagales</taxon>
        <taxon>Thermonemataceae</taxon>
        <taxon>Thermonema</taxon>
    </lineage>
</organism>
<reference evidence="1 2" key="1">
    <citation type="submission" date="2020-03" db="EMBL/GenBank/DDBJ databases">
        <title>Genomic Encyclopedia of Type Strains, Phase IV (KMG-IV): sequencing the most valuable type-strain genomes for metagenomic binning, comparative biology and taxonomic classification.</title>
        <authorList>
            <person name="Goeker M."/>
        </authorList>
    </citation>
    <scope>NUCLEOTIDE SEQUENCE [LARGE SCALE GENOMIC DNA]</scope>
    <source>
        <strain evidence="1 2">DSM 5718</strain>
    </source>
</reference>
<protein>
    <submittedName>
        <fullName evidence="1">RNA polymerase subunit RPABC4/transcription elongation factor Spt4</fullName>
    </submittedName>
</protein>
<comment type="caution">
    <text evidence="1">The sequence shown here is derived from an EMBL/GenBank/DDBJ whole genome shotgun (WGS) entry which is preliminary data.</text>
</comment>
<dbReference type="GO" id="GO:0003746">
    <property type="term" value="F:translation elongation factor activity"/>
    <property type="evidence" value="ECO:0007669"/>
    <property type="project" value="UniProtKB-KW"/>
</dbReference>
<dbReference type="RefSeq" id="WP_243844136.1">
    <property type="nucleotide sequence ID" value="NZ_JAASRN010000001.1"/>
</dbReference>
<keyword evidence="1" id="KW-0251">Elongation factor</keyword>
<name>A0A846MNV8_9BACT</name>
<dbReference type="EMBL" id="JAASRN010000001">
    <property type="protein sequence ID" value="NIK73268.1"/>
    <property type="molecule type" value="Genomic_DNA"/>
</dbReference>
<sequence>MAQEEKVRCPQCEWEPDGGAYWQCHCGHVWDTFETYGQCPNCKTVHRHTQCPMCHRWSPHADWYIDLPPIHFEEMENSQSNPKKTAS</sequence>
<keyword evidence="2" id="KW-1185">Reference proteome</keyword>